<evidence type="ECO:0000256" key="4">
    <source>
        <dbReference type="ARBA" id="ARBA00023136"/>
    </source>
</evidence>
<feature type="transmembrane region" description="Helical" evidence="6">
    <location>
        <begin position="74"/>
        <end position="92"/>
    </location>
</feature>
<feature type="transmembrane region" description="Helical" evidence="6">
    <location>
        <begin position="406"/>
        <end position="426"/>
    </location>
</feature>
<dbReference type="PANTHER" id="PTHR37422:SF13">
    <property type="entry name" value="LIPOPOLYSACCHARIDE BIOSYNTHESIS PROTEIN PA4999-RELATED"/>
    <property type="match status" value="1"/>
</dbReference>
<dbReference type="PANTHER" id="PTHR37422">
    <property type="entry name" value="TEICHURONIC ACID BIOSYNTHESIS PROTEIN TUAE"/>
    <property type="match status" value="1"/>
</dbReference>
<evidence type="ECO:0000259" key="7">
    <source>
        <dbReference type="Pfam" id="PF04932"/>
    </source>
</evidence>
<comment type="subcellular location">
    <subcellularLocation>
        <location evidence="1">Membrane</location>
        <topology evidence="1">Multi-pass membrane protein</topology>
    </subcellularLocation>
</comment>
<dbReference type="Proteomes" id="UP000622547">
    <property type="component" value="Unassembled WGS sequence"/>
</dbReference>
<feature type="transmembrane region" description="Helical" evidence="6">
    <location>
        <begin position="382"/>
        <end position="400"/>
    </location>
</feature>
<feature type="region of interest" description="Disordered" evidence="5">
    <location>
        <begin position="451"/>
        <end position="470"/>
    </location>
</feature>
<feature type="transmembrane region" description="Helical" evidence="6">
    <location>
        <begin position="267"/>
        <end position="286"/>
    </location>
</feature>
<feature type="transmembrane region" description="Helical" evidence="6">
    <location>
        <begin position="349"/>
        <end position="370"/>
    </location>
</feature>
<feature type="domain" description="O-antigen ligase-related" evidence="7">
    <location>
        <begin position="228"/>
        <end position="356"/>
    </location>
</feature>
<feature type="transmembrane region" description="Helical" evidence="6">
    <location>
        <begin position="244"/>
        <end position="260"/>
    </location>
</feature>
<feature type="transmembrane region" description="Helical" evidence="6">
    <location>
        <begin position="16"/>
        <end position="35"/>
    </location>
</feature>
<accession>A0A8J3U458</accession>
<dbReference type="InterPro" id="IPR007016">
    <property type="entry name" value="O-antigen_ligase-rel_domated"/>
</dbReference>
<feature type="transmembrane region" description="Helical" evidence="6">
    <location>
        <begin position="134"/>
        <end position="156"/>
    </location>
</feature>
<organism evidence="8 9">
    <name type="scientific">Planotetraspora phitsanulokensis</name>
    <dbReference type="NCBI Taxonomy" id="575192"/>
    <lineage>
        <taxon>Bacteria</taxon>
        <taxon>Bacillati</taxon>
        <taxon>Actinomycetota</taxon>
        <taxon>Actinomycetes</taxon>
        <taxon>Streptosporangiales</taxon>
        <taxon>Streptosporangiaceae</taxon>
        <taxon>Planotetraspora</taxon>
    </lineage>
</organism>
<name>A0A8J3U458_9ACTN</name>
<sequence>MVADLSGRTASRTDGATLAVLFTFSLMIIPARLVLKGLPLSLTPANVLSLIAGLAWMCATFTTTLGLAKGRTPVRTALFVYVVALLATYGLANYGYLPSDERNLADHALVLVLANVGLALAICDGVRSRERVDFLLKGVVVAGAIIAIIAAFQFLVDLDLTKYLELPVLRFASEGGDVDARDSLRRVASTTAHPIEFGVLSAMVLPLAVHYGFKAKSLGQPALRWWLCALLIGMGLMFSISRSAVLSVGIVGFIVFLGWPGRRKLQALLVVLAFLALMRVMVPGLLNTLYGLFANFGTDSSVQYRTHDYSVAATEMSKHLWLGRGIGTWYAPKYQVFDNQYILSGVESGVIGIAVLVGIFLSGIFSALRARYLSTDPWARDLALTIAACLVAPVVGAATFDLLSFATVTGISFLLIGVAGALLRLATAEAAQQAIMGTEATQRWSWRTGRDGTTSWPVFRRPAPGASARR</sequence>
<evidence type="ECO:0000256" key="3">
    <source>
        <dbReference type="ARBA" id="ARBA00022989"/>
    </source>
</evidence>
<comment type="caution">
    <text evidence="8">The sequence shown here is derived from an EMBL/GenBank/DDBJ whole genome shotgun (WGS) entry which is preliminary data.</text>
</comment>
<evidence type="ECO:0000313" key="9">
    <source>
        <dbReference type="Proteomes" id="UP000622547"/>
    </source>
</evidence>
<feature type="transmembrane region" description="Helical" evidence="6">
    <location>
        <begin position="222"/>
        <end position="238"/>
    </location>
</feature>
<keyword evidence="3 6" id="KW-1133">Transmembrane helix</keyword>
<evidence type="ECO:0000313" key="8">
    <source>
        <dbReference type="EMBL" id="GII37871.1"/>
    </source>
</evidence>
<feature type="transmembrane region" description="Helical" evidence="6">
    <location>
        <begin position="104"/>
        <end position="122"/>
    </location>
</feature>
<proteinExistence type="predicted"/>
<dbReference type="GO" id="GO:0016020">
    <property type="term" value="C:membrane"/>
    <property type="evidence" value="ECO:0007669"/>
    <property type="project" value="UniProtKB-SubCell"/>
</dbReference>
<protein>
    <recommendedName>
        <fullName evidence="7">O-antigen ligase-related domain-containing protein</fullName>
    </recommendedName>
</protein>
<keyword evidence="2 6" id="KW-0812">Transmembrane</keyword>
<feature type="transmembrane region" description="Helical" evidence="6">
    <location>
        <begin position="195"/>
        <end position="213"/>
    </location>
</feature>
<dbReference type="AlphaFoldDB" id="A0A8J3U458"/>
<dbReference type="EMBL" id="BOOP01000011">
    <property type="protein sequence ID" value="GII37871.1"/>
    <property type="molecule type" value="Genomic_DNA"/>
</dbReference>
<gene>
    <name evidence="8" type="ORF">Pph01_28740</name>
</gene>
<feature type="transmembrane region" description="Helical" evidence="6">
    <location>
        <begin position="47"/>
        <end position="67"/>
    </location>
</feature>
<evidence type="ECO:0000256" key="6">
    <source>
        <dbReference type="SAM" id="Phobius"/>
    </source>
</evidence>
<dbReference type="Pfam" id="PF04932">
    <property type="entry name" value="Wzy_C"/>
    <property type="match status" value="1"/>
</dbReference>
<dbReference type="RefSeq" id="WP_204073555.1">
    <property type="nucleotide sequence ID" value="NZ_BAABHI010000013.1"/>
</dbReference>
<evidence type="ECO:0000256" key="2">
    <source>
        <dbReference type="ARBA" id="ARBA00022692"/>
    </source>
</evidence>
<reference evidence="8 9" key="1">
    <citation type="submission" date="2021-01" db="EMBL/GenBank/DDBJ databases">
        <title>Whole genome shotgun sequence of Planotetraspora phitsanulokensis NBRC 104273.</title>
        <authorList>
            <person name="Komaki H."/>
            <person name="Tamura T."/>
        </authorList>
    </citation>
    <scope>NUCLEOTIDE SEQUENCE [LARGE SCALE GENOMIC DNA]</scope>
    <source>
        <strain evidence="8 9">NBRC 104273</strain>
    </source>
</reference>
<evidence type="ECO:0000256" key="1">
    <source>
        <dbReference type="ARBA" id="ARBA00004141"/>
    </source>
</evidence>
<keyword evidence="4 6" id="KW-0472">Membrane</keyword>
<keyword evidence="9" id="KW-1185">Reference proteome</keyword>
<dbReference type="InterPro" id="IPR051533">
    <property type="entry name" value="WaaL-like"/>
</dbReference>
<evidence type="ECO:0000256" key="5">
    <source>
        <dbReference type="SAM" id="MobiDB-lite"/>
    </source>
</evidence>